<comment type="caution">
    <text evidence="11">The sequence shown here is derived from an EMBL/GenBank/DDBJ whole genome shotgun (WGS) entry which is preliminary data.</text>
</comment>
<evidence type="ECO:0000256" key="9">
    <source>
        <dbReference type="PROSITE-ProRule" id="PRU00470"/>
    </source>
</evidence>
<keyword evidence="6" id="KW-0238">DNA-binding</keyword>
<dbReference type="InterPro" id="IPR036893">
    <property type="entry name" value="SBP_sf"/>
</dbReference>
<keyword evidence="5" id="KW-0805">Transcription regulation</keyword>
<dbReference type="PANTHER" id="PTHR31251:SF207">
    <property type="entry name" value="SQUAMOSA PROMOTER-BINDING-LIKE PROTEIN 13A-RELATED"/>
    <property type="match status" value="1"/>
</dbReference>
<dbReference type="GO" id="GO:0005634">
    <property type="term" value="C:nucleus"/>
    <property type="evidence" value="ECO:0007669"/>
    <property type="project" value="UniProtKB-SubCell"/>
</dbReference>
<reference evidence="11 12" key="1">
    <citation type="submission" date="2020-02" db="EMBL/GenBank/DDBJ databases">
        <authorList>
            <person name="Ma Q."/>
            <person name="Huang Y."/>
            <person name="Song X."/>
            <person name="Pei D."/>
        </authorList>
    </citation>
    <scope>NUCLEOTIDE SEQUENCE [LARGE SCALE GENOMIC DNA]</scope>
    <source>
        <strain evidence="11">Sxm20200214</strain>
        <tissue evidence="11">Leaf</tissue>
    </source>
</reference>
<proteinExistence type="predicted"/>
<evidence type="ECO:0000256" key="4">
    <source>
        <dbReference type="ARBA" id="ARBA00022833"/>
    </source>
</evidence>
<dbReference type="GO" id="GO:0008270">
    <property type="term" value="F:zinc ion binding"/>
    <property type="evidence" value="ECO:0007669"/>
    <property type="project" value="UniProtKB-KW"/>
</dbReference>
<dbReference type="OrthoDB" id="514967at2759"/>
<evidence type="ECO:0000256" key="7">
    <source>
        <dbReference type="ARBA" id="ARBA00023163"/>
    </source>
</evidence>
<keyword evidence="8" id="KW-0539">Nucleus</keyword>
<evidence type="ECO:0000256" key="6">
    <source>
        <dbReference type="ARBA" id="ARBA00023125"/>
    </source>
</evidence>
<evidence type="ECO:0000313" key="11">
    <source>
        <dbReference type="EMBL" id="KAG2331710.1"/>
    </source>
</evidence>
<evidence type="ECO:0000313" key="12">
    <source>
        <dbReference type="Proteomes" id="UP000886595"/>
    </source>
</evidence>
<evidence type="ECO:0000259" key="10">
    <source>
        <dbReference type="PROSITE" id="PS51141"/>
    </source>
</evidence>
<name>A0A8X7WMX7_BRACI</name>
<keyword evidence="4" id="KW-0862">Zinc</keyword>
<evidence type="ECO:0000256" key="8">
    <source>
        <dbReference type="ARBA" id="ARBA00023242"/>
    </source>
</evidence>
<keyword evidence="12" id="KW-1185">Reference proteome</keyword>
<dbReference type="InterPro" id="IPR044817">
    <property type="entry name" value="SBP-like"/>
</dbReference>
<gene>
    <name evidence="11" type="ORF">Bca52824_002890</name>
</gene>
<dbReference type="AlphaFoldDB" id="A0A8X7WMX7"/>
<dbReference type="Gene3D" id="4.10.1100.10">
    <property type="entry name" value="Transcription factor, SBP-box domain"/>
    <property type="match status" value="1"/>
</dbReference>
<protein>
    <recommendedName>
        <fullName evidence="10">SBP-type domain-containing protein</fullName>
    </recommendedName>
</protein>
<accession>A0A8X7WMX7</accession>
<keyword evidence="7" id="KW-0804">Transcription</keyword>
<keyword evidence="3 9" id="KW-0863">Zinc-finger</keyword>
<dbReference type="EMBL" id="JAAMPC010000001">
    <property type="protein sequence ID" value="KAG2331710.1"/>
    <property type="molecule type" value="Genomic_DNA"/>
</dbReference>
<dbReference type="InterPro" id="IPR004333">
    <property type="entry name" value="SBP_dom"/>
</dbReference>
<keyword evidence="2" id="KW-0479">Metal-binding</keyword>
<evidence type="ECO:0000256" key="1">
    <source>
        <dbReference type="ARBA" id="ARBA00004123"/>
    </source>
</evidence>
<dbReference type="PROSITE" id="PS51141">
    <property type="entry name" value="ZF_SBP"/>
    <property type="match status" value="1"/>
</dbReference>
<evidence type="ECO:0000256" key="2">
    <source>
        <dbReference type="ARBA" id="ARBA00022723"/>
    </source>
</evidence>
<dbReference type="SUPFAM" id="SSF103612">
    <property type="entry name" value="SBT domain"/>
    <property type="match status" value="1"/>
</dbReference>
<dbReference type="PANTHER" id="PTHR31251">
    <property type="entry name" value="SQUAMOSA PROMOTER-BINDING-LIKE PROTEIN 4"/>
    <property type="match status" value="1"/>
</dbReference>
<comment type="subcellular location">
    <subcellularLocation>
        <location evidence="1">Nucleus</location>
    </subcellularLocation>
</comment>
<dbReference type="Proteomes" id="UP000886595">
    <property type="component" value="Unassembled WGS sequence"/>
</dbReference>
<evidence type="ECO:0000256" key="3">
    <source>
        <dbReference type="ARBA" id="ARBA00022771"/>
    </source>
</evidence>
<evidence type="ECO:0000256" key="5">
    <source>
        <dbReference type="ARBA" id="ARBA00023015"/>
    </source>
</evidence>
<sequence length="360" mass="39659">MDWNFKHRSGSFPDFDQVSVPDLTPVDASVSFGGSSSSLRLESKGEFSFDLKLGRNIVNSSSVFGNTEQVTCLKWKESTAFAKPVSSRSSGSSKRTRGNATGNNQIPFCLVDGCDSDFSNCREYHKRHKVCDVHSKTPVVIIHGQKKRFCQQCSRFHALEEFDEGKRSCRKRLDGHNRRRRKPQPDHIAPPANFFQGRKLMEFSSASHVFPTTSVATPSSWGNGLVSVAMATGSSYGQNQSYAVSSPAKTGIMFPVSSSLNSRGKQFPFMQEEESSRTAFLCERMTSCVHDSDCALSLLSSSSSSIPHLLQPPLSFSQEAVETVFNQSGLFENASAVSYGSVISGNDIEALPQTFPFHWE</sequence>
<dbReference type="Pfam" id="PF03110">
    <property type="entry name" value="SBP"/>
    <property type="match status" value="1"/>
</dbReference>
<feature type="domain" description="SBP-type" evidence="10">
    <location>
        <begin position="106"/>
        <end position="183"/>
    </location>
</feature>
<organism evidence="11 12">
    <name type="scientific">Brassica carinata</name>
    <name type="common">Ethiopian mustard</name>
    <name type="synonym">Abyssinian cabbage</name>
    <dbReference type="NCBI Taxonomy" id="52824"/>
    <lineage>
        <taxon>Eukaryota</taxon>
        <taxon>Viridiplantae</taxon>
        <taxon>Streptophyta</taxon>
        <taxon>Embryophyta</taxon>
        <taxon>Tracheophyta</taxon>
        <taxon>Spermatophyta</taxon>
        <taxon>Magnoliopsida</taxon>
        <taxon>eudicotyledons</taxon>
        <taxon>Gunneridae</taxon>
        <taxon>Pentapetalae</taxon>
        <taxon>rosids</taxon>
        <taxon>malvids</taxon>
        <taxon>Brassicales</taxon>
        <taxon>Brassicaceae</taxon>
        <taxon>Brassiceae</taxon>
        <taxon>Brassica</taxon>
    </lineage>
</organism>
<dbReference type="GO" id="GO:0003677">
    <property type="term" value="F:DNA binding"/>
    <property type="evidence" value="ECO:0007669"/>
    <property type="project" value="UniProtKB-KW"/>
</dbReference>
<dbReference type="FunFam" id="4.10.1100.10:FF:000001">
    <property type="entry name" value="Squamosa promoter-binding-like protein 14"/>
    <property type="match status" value="1"/>
</dbReference>